<organism evidence="2 3">
    <name type="scientific">Candidatus Gallipaludibacter merdavium</name>
    <dbReference type="NCBI Taxonomy" id="2840839"/>
    <lineage>
        <taxon>Bacteria</taxon>
        <taxon>Pseudomonadati</taxon>
        <taxon>Bacteroidota</taxon>
        <taxon>Bacteroidia</taxon>
        <taxon>Bacteroidales</taxon>
        <taxon>Candidatus Gallipaludibacter</taxon>
    </lineage>
</organism>
<evidence type="ECO:0000313" key="2">
    <source>
        <dbReference type="EMBL" id="MBO8459884.1"/>
    </source>
</evidence>
<dbReference type="InterPro" id="IPR011250">
    <property type="entry name" value="OMP/PagP_B-barrel"/>
</dbReference>
<dbReference type="SUPFAM" id="SSF56925">
    <property type="entry name" value="OMPA-like"/>
    <property type="match status" value="1"/>
</dbReference>
<dbReference type="Proteomes" id="UP000823641">
    <property type="component" value="Unassembled WGS sequence"/>
</dbReference>
<evidence type="ECO:0000313" key="3">
    <source>
        <dbReference type="Proteomes" id="UP000823641"/>
    </source>
</evidence>
<gene>
    <name evidence="2" type="ORF">IAA73_06085</name>
</gene>
<name>A0A9D9HTA0_9BACT</name>
<dbReference type="Pfam" id="PF19573">
    <property type="entry name" value="DUF6089"/>
    <property type="match status" value="1"/>
</dbReference>
<dbReference type="AlphaFoldDB" id="A0A9D9HTA0"/>
<comment type="caution">
    <text evidence="2">The sequence shown here is derived from an EMBL/GenBank/DDBJ whole genome shotgun (WGS) entry which is preliminary data.</text>
</comment>
<reference evidence="2" key="2">
    <citation type="journal article" date="2021" name="PeerJ">
        <title>Extensive microbial diversity within the chicken gut microbiome revealed by metagenomics and culture.</title>
        <authorList>
            <person name="Gilroy R."/>
            <person name="Ravi A."/>
            <person name="Getino M."/>
            <person name="Pursley I."/>
            <person name="Horton D.L."/>
            <person name="Alikhan N.F."/>
            <person name="Baker D."/>
            <person name="Gharbi K."/>
            <person name="Hall N."/>
            <person name="Watson M."/>
            <person name="Adriaenssens E.M."/>
            <person name="Foster-Nyarko E."/>
            <person name="Jarju S."/>
            <person name="Secka A."/>
            <person name="Antonio M."/>
            <person name="Oren A."/>
            <person name="Chaudhuri R.R."/>
            <person name="La Ragione R."/>
            <person name="Hildebrand F."/>
            <person name="Pallen M.J."/>
        </authorList>
    </citation>
    <scope>NUCLEOTIDE SEQUENCE</scope>
    <source>
        <strain evidence="2">G3-3990</strain>
    </source>
</reference>
<reference evidence="2" key="1">
    <citation type="submission" date="2020-10" db="EMBL/GenBank/DDBJ databases">
        <authorList>
            <person name="Gilroy R."/>
        </authorList>
    </citation>
    <scope>NUCLEOTIDE SEQUENCE</scope>
    <source>
        <strain evidence="2">G3-3990</strain>
    </source>
</reference>
<sequence length="272" mass="30874">MIKHKHIFILLIFLSIPLIMSAQRRRIINNDGRYKKVYSWSNRTNSYGLHTKGKGSGHILTLEFGLNQYFGDVEFPGLAIVDQNSNNWDTHTGFYGELSYMIPIQKHLGLRFHVLGGKLNGNNFKYLDAPNQQKEFASFIVEPDVTIEYYPFSEAGRWFYIFGGVGVTYSNINYTHFGITEENVNRISPTIPIGLGVNIPIGNNFAVGFEVDCHQTLMDNASSSLDGYPFVNPQGEVSGKQSKWADGYFTAGIKLSYIFRNNKCSICRFDKY</sequence>
<proteinExistence type="predicted"/>
<accession>A0A9D9HTA0</accession>
<dbReference type="InterPro" id="IPR045743">
    <property type="entry name" value="DUF6089"/>
</dbReference>
<dbReference type="EMBL" id="JADIMG010000059">
    <property type="protein sequence ID" value="MBO8459884.1"/>
    <property type="molecule type" value="Genomic_DNA"/>
</dbReference>
<protein>
    <recommendedName>
        <fullName evidence="1">DUF6089 domain-containing protein</fullName>
    </recommendedName>
</protein>
<feature type="domain" description="DUF6089" evidence="1">
    <location>
        <begin position="160"/>
        <end position="265"/>
    </location>
</feature>
<evidence type="ECO:0000259" key="1">
    <source>
        <dbReference type="Pfam" id="PF19573"/>
    </source>
</evidence>